<evidence type="ECO:0000313" key="2">
    <source>
        <dbReference type="Proteomes" id="UP000272560"/>
    </source>
</evidence>
<organism evidence="1 2">
    <name type="scientific">Arthrobacter cheniae</name>
    <dbReference type="NCBI Taxonomy" id="1258888"/>
    <lineage>
        <taxon>Bacteria</taxon>
        <taxon>Bacillati</taxon>
        <taxon>Actinomycetota</taxon>
        <taxon>Actinomycetes</taxon>
        <taxon>Micrococcales</taxon>
        <taxon>Micrococcaceae</taxon>
        <taxon>Arthrobacter</taxon>
    </lineage>
</organism>
<keyword evidence="2" id="KW-1185">Reference proteome</keyword>
<name>A0A3A5MD98_9MICC</name>
<dbReference type="AlphaFoldDB" id="A0A3A5MD98"/>
<evidence type="ECO:0000313" key="1">
    <source>
        <dbReference type="EMBL" id="RJT81790.1"/>
    </source>
</evidence>
<comment type="caution">
    <text evidence="1">The sequence shown here is derived from an EMBL/GenBank/DDBJ whole genome shotgun (WGS) entry which is preliminary data.</text>
</comment>
<gene>
    <name evidence="1" type="ORF">D6T63_03230</name>
</gene>
<proteinExistence type="predicted"/>
<protein>
    <submittedName>
        <fullName evidence="1">Uncharacterized protein</fullName>
    </submittedName>
</protein>
<dbReference type="Proteomes" id="UP000272560">
    <property type="component" value="Unassembled WGS sequence"/>
</dbReference>
<accession>A0A3A5MD98</accession>
<dbReference type="EMBL" id="QZVT01000002">
    <property type="protein sequence ID" value="RJT81790.1"/>
    <property type="molecule type" value="Genomic_DNA"/>
</dbReference>
<reference evidence="1 2" key="1">
    <citation type="submission" date="2018-09" db="EMBL/GenBank/DDBJ databases">
        <title>Novel species of Arthrobacter.</title>
        <authorList>
            <person name="Liu Q."/>
            <person name="Xin Y.-H."/>
        </authorList>
    </citation>
    <scope>NUCLEOTIDE SEQUENCE [LARGE SCALE GENOMIC DNA]</scope>
    <source>
        <strain evidence="1 2">Hz2</strain>
    </source>
</reference>
<sequence>MKYYSQLTKRQATSALEEFLAERAPALEQFRQALSGDGQDLDAMLDGTTQGLIPLWSWVLNQITGPDDAEQPVERRHLFHKLDDEARHRPDEGLRGISVTRSPCSSLLGIVGHRFEGGCRADEGVAPRAA</sequence>